<evidence type="ECO:0000256" key="1">
    <source>
        <dbReference type="ARBA" id="ARBA00004401"/>
    </source>
</evidence>
<dbReference type="GO" id="GO:0009251">
    <property type="term" value="P:glucan catabolic process"/>
    <property type="evidence" value="ECO:0007669"/>
    <property type="project" value="TreeGrafter"/>
</dbReference>
<comment type="subcellular location">
    <subcellularLocation>
        <location evidence="1">Cell membrane</location>
        <topology evidence="1">Single-pass type II membrane protein</topology>
    </subcellularLocation>
</comment>
<comment type="catalytic activity">
    <reaction evidence="12">
        <text>Successive hydrolysis of beta-D-glucose units from the non-reducing ends of (1-&gt;3)-beta-D-glucans, releasing alpha-glucose.</text>
        <dbReference type="EC" id="3.2.1.58"/>
    </reaction>
</comment>
<keyword evidence="3" id="KW-1003">Cell membrane</keyword>
<evidence type="ECO:0000313" key="19">
    <source>
        <dbReference type="EMBL" id="RXK39337.1"/>
    </source>
</evidence>
<evidence type="ECO:0000313" key="20">
    <source>
        <dbReference type="Proteomes" id="UP000289152"/>
    </source>
</evidence>
<evidence type="ECO:0000256" key="7">
    <source>
        <dbReference type="ARBA" id="ARBA00022989"/>
    </source>
</evidence>
<dbReference type="Proteomes" id="UP000289152">
    <property type="component" value="Unassembled WGS sequence"/>
</dbReference>
<feature type="region of interest" description="Disordered" evidence="16">
    <location>
        <begin position="203"/>
        <end position="255"/>
    </location>
</feature>
<dbReference type="SUPFAM" id="SSF51445">
    <property type="entry name" value="(Trans)glycosidases"/>
    <property type="match status" value="1"/>
</dbReference>
<keyword evidence="10" id="KW-0326">Glycosidase</keyword>
<evidence type="ECO:0000256" key="8">
    <source>
        <dbReference type="ARBA" id="ARBA00023136"/>
    </source>
</evidence>
<comment type="similarity">
    <text evidence="2">Belongs to the glycosyl hydrolase 5 (cellulase A) family.</text>
</comment>
<dbReference type="PANTHER" id="PTHR31297:SF34">
    <property type="entry name" value="GLUCAN 1,3-BETA-GLUCOSIDASE 2"/>
    <property type="match status" value="1"/>
</dbReference>
<dbReference type="Pfam" id="PF00150">
    <property type="entry name" value="Cellulase"/>
    <property type="match status" value="1"/>
</dbReference>
<feature type="compositionally biased region" description="Low complexity" evidence="16">
    <location>
        <begin position="225"/>
        <end position="246"/>
    </location>
</feature>
<dbReference type="InterPro" id="IPR001547">
    <property type="entry name" value="Glyco_hydro_5"/>
</dbReference>
<evidence type="ECO:0000256" key="2">
    <source>
        <dbReference type="ARBA" id="ARBA00005641"/>
    </source>
</evidence>
<feature type="domain" description="Glycoside hydrolase family 5" evidence="18">
    <location>
        <begin position="347"/>
        <end position="508"/>
    </location>
</feature>
<dbReference type="AlphaFoldDB" id="A0A4V1M470"/>
<dbReference type="GO" id="GO:0005576">
    <property type="term" value="C:extracellular region"/>
    <property type="evidence" value="ECO:0007669"/>
    <property type="project" value="TreeGrafter"/>
</dbReference>
<dbReference type="InParanoid" id="A0A4V1M470"/>
<comment type="function">
    <text evidence="13">Glucosidase involved in the degradation of cellulosic biomass. Active on lichenan.</text>
</comment>
<evidence type="ECO:0000256" key="9">
    <source>
        <dbReference type="ARBA" id="ARBA00023180"/>
    </source>
</evidence>
<gene>
    <name evidence="19" type="ORF">M231_03416</name>
</gene>
<evidence type="ECO:0000256" key="15">
    <source>
        <dbReference type="ARBA" id="ARBA00041260"/>
    </source>
</evidence>
<keyword evidence="8 17" id="KW-0472">Membrane</keyword>
<evidence type="ECO:0000256" key="12">
    <source>
        <dbReference type="ARBA" id="ARBA00036824"/>
    </source>
</evidence>
<feature type="region of interest" description="Disordered" evidence="16">
    <location>
        <begin position="74"/>
        <end position="104"/>
    </location>
</feature>
<keyword evidence="9" id="KW-0325">Glycoprotein</keyword>
<keyword evidence="7 17" id="KW-1133">Transmembrane helix</keyword>
<name>A0A4V1M470_TREME</name>
<evidence type="ECO:0000256" key="6">
    <source>
        <dbReference type="ARBA" id="ARBA00022968"/>
    </source>
</evidence>
<evidence type="ECO:0000256" key="5">
    <source>
        <dbReference type="ARBA" id="ARBA00022801"/>
    </source>
</evidence>
<feature type="region of interest" description="Disordered" evidence="16">
    <location>
        <begin position="117"/>
        <end position="162"/>
    </location>
</feature>
<dbReference type="EC" id="3.2.1.58" evidence="14"/>
<keyword evidence="11" id="KW-0961">Cell wall biogenesis/degradation</keyword>
<feature type="compositionally biased region" description="Polar residues" evidence="16">
    <location>
        <begin position="204"/>
        <end position="224"/>
    </location>
</feature>
<evidence type="ECO:0000256" key="4">
    <source>
        <dbReference type="ARBA" id="ARBA00022692"/>
    </source>
</evidence>
<dbReference type="OrthoDB" id="62120at2759"/>
<keyword evidence="4 17" id="KW-0812">Transmembrane</keyword>
<keyword evidence="5" id="KW-0378">Hydrolase</keyword>
<proteinExistence type="inferred from homology"/>
<comment type="caution">
    <text evidence="19">The sequence shown here is derived from an EMBL/GenBank/DDBJ whole genome shotgun (WGS) entry which is preliminary data.</text>
</comment>
<evidence type="ECO:0000256" key="13">
    <source>
        <dbReference type="ARBA" id="ARBA00037126"/>
    </source>
</evidence>
<evidence type="ECO:0000259" key="18">
    <source>
        <dbReference type="Pfam" id="PF00150"/>
    </source>
</evidence>
<evidence type="ECO:0000256" key="17">
    <source>
        <dbReference type="SAM" id="Phobius"/>
    </source>
</evidence>
<evidence type="ECO:0000256" key="11">
    <source>
        <dbReference type="ARBA" id="ARBA00023316"/>
    </source>
</evidence>
<reference evidence="19 20" key="1">
    <citation type="submission" date="2016-06" db="EMBL/GenBank/DDBJ databases">
        <title>Evolution of pathogenesis and genome organization in the Tremellales.</title>
        <authorList>
            <person name="Cuomo C."/>
            <person name="Litvintseva A."/>
            <person name="Heitman J."/>
            <person name="Chen Y."/>
            <person name="Sun S."/>
            <person name="Springer D."/>
            <person name="Dromer F."/>
            <person name="Young S."/>
            <person name="Zeng Q."/>
            <person name="Chapman S."/>
            <person name="Gujja S."/>
            <person name="Saif S."/>
            <person name="Birren B."/>
        </authorList>
    </citation>
    <scope>NUCLEOTIDE SEQUENCE [LARGE SCALE GENOMIC DNA]</scope>
    <source>
        <strain evidence="19 20">ATCC 28783</strain>
    </source>
</reference>
<evidence type="ECO:0000256" key="14">
    <source>
        <dbReference type="ARBA" id="ARBA00038929"/>
    </source>
</evidence>
<dbReference type="PANTHER" id="PTHR31297">
    <property type="entry name" value="GLUCAN ENDO-1,6-BETA-GLUCOSIDASE B"/>
    <property type="match status" value="1"/>
</dbReference>
<dbReference type="Gene3D" id="3.20.20.80">
    <property type="entry name" value="Glycosidases"/>
    <property type="match status" value="1"/>
</dbReference>
<dbReference type="EMBL" id="SDIL01000033">
    <property type="protein sequence ID" value="RXK39337.1"/>
    <property type="molecule type" value="Genomic_DNA"/>
</dbReference>
<protein>
    <recommendedName>
        <fullName evidence="14">glucan 1,3-beta-glucosidase</fullName>
        <ecNumber evidence="14">3.2.1.58</ecNumber>
    </recommendedName>
    <alternativeName>
        <fullName evidence="15">Exo-1,3-beta-glucanase D</fullName>
    </alternativeName>
</protein>
<dbReference type="InterPro" id="IPR050386">
    <property type="entry name" value="Glycosyl_hydrolase_5"/>
</dbReference>
<dbReference type="VEuPathDB" id="FungiDB:TREMEDRAFT_73490"/>
<keyword evidence="20" id="KW-1185">Reference proteome</keyword>
<accession>A0A4V1M470</accession>
<evidence type="ECO:0000256" key="16">
    <source>
        <dbReference type="SAM" id="MobiDB-lite"/>
    </source>
</evidence>
<dbReference type="FunFam" id="3.20.20.80:FF:000033">
    <property type="entry name" value="Glucan 1,3-beta-glucosidase A"/>
    <property type="match status" value="1"/>
</dbReference>
<dbReference type="GO" id="GO:0004338">
    <property type="term" value="F:glucan exo-1,3-beta-glucosidase activity"/>
    <property type="evidence" value="ECO:0007669"/>
    <property type="project" value="UniProtKB-EC"/>
</dbReference>
<evidence type="ECO:0000256" key="3">
    <source>
        <dbReference type="ARBA" id="ARBA00022475"/>
    </source>
</evidence>
<sequence length="841" mass="89653">MVSPIKRPFPNPPSDPVYTSVPTDPNTSDIADSNMASARYSALSGPSISPSLLSPDLNESTTLFGRSSSAYLPAPSIISRDSTHTSLPGTPPMGAENRQSWGSGVGFAADPAAIAGAEHVGRRGPSALNRQVSSGSERTSEDEEQGHVAPALGAGGVDMSEKPRWAQDGYIPKKSRKPLWIGLGVGAVVIIAAAAIGLGVGLTRNHSTNASTTTSDDKNGGNSDPSSSKSATGTASSTAPTPTPTSGGTGSLITLEDGSTFTYENPFGGQWVWDPSNPFNNDAQANSWTPSLNSTWNWGIDKIYGVNLGGWLVTEPFIVPAMYEKYATGPGGTAVDEYTLSLNMGSNLTAAMTEHYETFITERDFADIARAGLNWVRIPIPHWAIETLDGEPYLERVAWTYFLKAIQWARKYGIRINLDLHTVPGSQNGWNHSGHLGQINWMNGVMGLANAQRALEYIRTLAQFISQEEYAPVVQLFGFINEPNAGGVGQSAIGSFYYEAYKTIRDITGIGTGKGPFLSFHDGFLGISQWYGFLPGADRLGFDNHPYLIFGDQPTGTLASIAKQPCSNWGASTNDTLQQYGMIVAGEWSAAPNDCGLWINNVGAGSRYDGSYAGYTGPKPGSCDQWNDWTQWDQSTIDSLLDLTTNSMDALQNWFFWTWKIGNSTGTIQQVNPFWHYQLGYNNGWLPKDPRSHFGACAAAGISVDQFDGTFASPYMTGGSGAGTIPAAMSASYPWPVSSLTNIDEATIDLLPQYTQTGTPISMPGPTFTSPGSSATIDSGNGWANANADGRQAYVAVADCSYPSEYSAADLTPTKGACGAGLIQPTRRAILPTPTPAPIKR</sequence>
<feature type="region of interest" description="Disordered" evidence="16">
    <location>
        <begin position="1"/>
        <end position="32"/>
    </location>
</feature>
<feature type="compositionally biased region" description="Polar residues" evidence="16">
    <location>
        <begin position="128"/>
        <end position="137"/>
    </location>
</feature>
<dbReference type="GO" id="GO:0071555">
    <property type="term" value="P:cell wall organization"/>
    <property type="evidence" value="ECO:0007669"/>
    <property type="project" value="UniProtKB-KW"/>
</dbReference>
<dbReference type="FunCoup" id="A0A4V1M470">
    <property type="interactions" value="17"/>
</dbReference>
<dbReference type="InterPro" id="IPR017853">
    <property type="entry name" value="GH"/>
</dbReference>
<dbReference type="STRING" id="5217.A0A4V1M470"/>
<feature type="transmembrane region" description="Helical" evidence="17">
    <location>
        <begin position="179"/>
        <end position="202"/>
    </location>
</feature>
<feature type="compositionally biased region" description="Polar residues" evidence="16">
    <location>
        <begin position="20"/>
        <end position="32"/>
    </location>
</feature>
<dbReference type="GO" id="GO:0005886">
    <property type="term" value="C:plasma membrane"/>
    <property type="evidence" value="ECO:0007669"/>
    <property type="project" value="UniProtKB-SubCell"/>
</dbReference>
<evidence type="ECO:0000256" key="10">
    <source>
        <dbReference type="ARBA" id="ARBA00023295"/>
    </source>
</evidence>
<dbReference type="GO" id="GO:0009986">
    <property type="term" value="C:cell surface"/>
    <property type="evidence" value="ECO:0007669"/>
    <property type="project" value="TreeGrafter"/>
</dbReference>
<organism evidence="19 20">
    <name type="scientific">Tremella mesenterica</name>
    <name type="common">Jelly fungus</name>
    <dbReference type="NCBI Taxonomy" id="5217"/>
    <lineage>
        <taxon>Eukaryota</taxon>
        <taxon>Fungi</taxon>
        <taxon>Dikarya</taxon>
        <taxon>Basidiomycota</taxon>
        <taxon>Agaricomycotina</taxon>
        <taxon>Tremellomycetes</taxon>
        <taxon>Tremellales</taxon>
        <taxon>Tremellaceae</taxon>
        <taxon>Tremella</taxon>
    </lineage>
</organism>
<keyword evidence="6" id="KW-0735">Signal-anchor</keyword>